<feature type="non-terminal residue" evidence="1">
    <location>
        <position position="70"/>
    </location>
</feature>
<reference evidence="1 2" key="2">
    <citation type="journal article" date="2022" name="Mol. Ecol. Resour.">
        <title>The genomes of chicory, endive, great burdock and yacon provide insights into Asteraceae paleo-polyploidization history and plant inulin production.</title>
        <authorList>
            <person name="Fan W."/>
            <person name="Wang S."/>
            <person name="Wang H."/>
            <person name="Wang A."/>
            <person name="Jiang F."/>
            <person name="Liu H."/>
            <person name="Zhao H."/>
            <person name="Xu D."/>
            <person name="Zhang Y."/>
        </authorList>
    </citation>
    <scope>NUCLEOTIDE SEQUENCE [LARGE SCALE GENOMIC DNA]</scope>
    <source>
        <strain evidence="2">cv. Punajuju</strain>
        <tissue evidence="1">Leaves</tissue>
    </source>
</reference>
<accession>A0ACB9CQX2</accession>
<comment type="caution">
    <text evidence="1">The sequence shown here is derived from an EMBL/GenBank/DDBJ whole genome shotgun (WGS) entry which is preliminary data.</text>
</comment>
<protein>
    <submittedName>
        <fullName evidence="1">Uncharacterized protein</fullName>
    </submittedName>
</protein>
<evidence type="ECO:0000313" key="1">
    <source>
        <dbReference type="EMBL" id="KAI3736625.1"/>
    </source>
</evidence>
<gene>
    <name evidence="1" type="ORF">L2E82_26539</name>
</gene>
<dbReference type="Proteomes" id="UP001055811">
    <property type="component" value="Linkage Group LG05"/>
</dbReference>
<evidence type="ECO:0000313" key="2">
    <source>
        <dbReference type="Proteomes" id="UP001055811"/>
    </source>
</evidence>
<reference evidence="2" key="1">
    <citation type="journal article" date="2022" name="Mol. Ecol. Resour.">
        <title>The genomes of chicory, endive, great burdock and yacon provide insights into Asteraceae palaeo-polyploidization history and plant inulin production.</title>
        <authorList>
            <person name="Fan W."/>
            <person name="Wang S."/>
            <person name="Wang H."/>
            <person name="Wang A."/>
            <person name="Jiang F."/>
            <person name="Liu H."/>
            <person name="Zhao H."/>
            <person name="Xu D."/>
            <person name="Zhang Y."/>
        </authorList>
    </citation>
    <scope>NUCLEOTIDE SEQUENCE [LARGE SCALE GENOMIC DNA]</scope>
    <source>
        <strain evidence="2">cv. Punajuju</strain>
    </source>
</reference>
<name>A0ACB9CQX2_CICIN</name>
<keyword evidence="2" id="KW-1185">Reference proteome</keyword>
<feature type="non-terminal residue" evidence="1">
    <location>
        <position position="1"/>
    </location>
</feature>
<sequence length="70" mass="7427">GEPLNIGFGEYIGPSNCGRYGGGDDGSETAKACRSTRAAQPCRTWGRCCRRQRASTSDASGKFYSTPCSL</sequence>
<organism evidence="1 2">
    <name type="scientific">Cichorium intybus</name>
    <name type="common">Chicory</name>
    <dbReference type="NCBI Taxonomy" id="13427"/>
    <lineage>
        <taxon>Eukaryota</taxon>
        <taxon>Viridiplantae</taxon>
        <taxon>Streptophyta</taxon>
        <taxon>Embryophyta</taxon>
        <taxon>Tracheophyta</taxon>
        <taxon>Spermatophyta</taxon>
        <taxon>Magnoliopsida</taxon>
        <taxon>eudicotyledons</taxon>
        <taxon>Gunneridae</taxon>
        <taxon>Pentapetalae</taxon>
        <taxon>asterids</taxon>
        <taxon>campanulids</taxon>
        <taxon>Asterales</taxon>
        <taxon>Asteraceae</taxon>
        <taxon>Cichorioideae</taxon>
        <taxon>Cichorieae</taxon>
        <taxon>Cichoriinae</taxon>
        <taxon>Cichorium</taxon>
    </lineage>
</organism>
<dbReference type="EMBL" id="CM042013">
    <property type="protein sequence ID" value="KAI3736625.1"/>
    <property type="molecule type" value="Genomic_DNA"/>
</dbReference>
<proteinExistence type="predicted"/>